<dbReference type="GO" id="GO:0000957">
    <property type="term" value="P:mitochondrial RNA catabolic process"/>
    <property type="evidence" value="ECO:0007669"/>
    <property type="project" value="Ensembl"/>
</dbReference>
<keyword evidence="15" id="KW-0732">Signal</keyword>
<evidence type="ECO:0000313" key="18">
    <source>
        <dbReference type="Proteomes" id="UP000694392"/>
    </source>
</evidence>
<keyword evidence="4 14" id="KW-0808">Transferase</keyword>
<evidence type="ECO:0000256" key="15">
    <source>
        <dbReference type="SAM" id="SignalP"/>
    </source>
</evidence>
<evidence type="ECO:0000256" key="2">
    <source>
        <dbReference type="ARBA" id="ARBA00022552"/>
    </source>
</evidence>
<evidence type="ECO:0000256" key="8">
    <source>
        <dbReference type="ARBA" id="ARBA00023128"/>
    </source>
</evidence>
<feature type="binding site" evidence="14">
    <location>
        <position position="217"/>
    </location>
    <ligand>
        <name>S-adenosyl-L-methionine</name>
        <dbReference type="ChEBI" id="CHEBI:59789"/>
    </ligand>
</feature>
<keyword evidence="5 14" id="KW-0949">S-adenosyl-L-methionine</keyword>
<dbReference type="GO" id="GO:0008649">
    <property type="term" value="F:rRNA methyltransferase activity"/>
    <property type="evidence" value="ECO:0007669"/>
    <property type="project" value="Ensembl"/>
</dbReference>
<comment type="catalytic activity">
    <reaction evidence="10">
        <text>a cytidine in rRNA + S-adenosyl-L-methionine = a 5-methylcytidine in rRNA + S-adenosyl-L-homocysteine + H(+)</text>
        <dbReference type="Rhea" id="RHEA:61484"/>
        <dbReference type="Rhea" id="RHEA-COMP:15836"/>
        <dbReference type="Rhea" id="RHEA-COMP:15837"/>
        <dbReference type="ChEBI" id="CHEBI:15378"/>
        <dbReference type="ChEBI" id="CHEBI:57856"/>
        <dbReference type="ChEBI" id="CHEBI:59789"/>
        <dbReference type="ChEBI" id="CHEBI:74483"/>
        <dbReference type="ChEBI" id="CHEBI:82748"/>
    </reaction>
</comment>
<dbReference type="GeneTree" id="ENSGT00940000153665"/>
<gene>
    <name evidence="17" type="primary">NSUN4</name>
</gene>
<dbReference type="GO" id="GO:0062152">
    <property type="term" value="F:mRNA (cytidine-5-)-methyltransferase activity"/>
    <property type="evidence" value="ECO:0007669"/>
    <property type="project" value="Ensembl"/>
</dbReference>
<comment type="similarity">
    <text evidence="14">Belongs to the class I-like SAM-binding methyltransferase superfamily. RsmB/NOP family.</text>
</comment>
<keyword evidence="7" id="KW-0809">Transit peptide</keyword>
<evidence type="ECO:0000256" key="1">
    <source>
        <dbReference type="ARBA" id="ARBA00004173"/>
    </source>
</evidence>
<evidence type="ECO:0000259" key="16">
    <source>
        <dbReference type="PROSITE" id="PS51686"/>
    </source>
</evidence>
<keyword evidence="2" id="KW-0698">rRNA processing</keyword>
<dbReference type="AlphaFoldDB" id="A0A8D0GUB7"/>
<dbReference type="InterPro" id="IPR023267">
    <property type="entry name" value="RCMT"/>
</dbReference>
<dbReference type="Proteomes" id="UP000694392">
    <property type="component" value="Unplaced"/>
</dbReference>
<evidence type="ECO:0000313" key="17">
    <source>
        <dbReference type="Ensembl" id="ENSSPUP00000011363.1"/>
    </source>
</evidence>
<dbReference type="Ensembl" id="ENSSPUT00000012106.1">
    <property type="protein sequence ID" value="ENSSPUP00000011363.1"/>
    <property type="gene ID" value="ENSSPUG00000008598.1"/>
</dbReference>
<feature type="chain" id="PRO_5034095620" description="5-cytosine rRNA methyltransferase NSUN4" evidence="15">
    <location>
        <begin position="24"/>
        <end position="364"/>
    </location>
</feature>
<keyword evidence="6 14" id="KW-0694">RNA-binding</keyword>
<dbReference type="GO" id="GO:0003723">
    <property type="term" value="F:RNA binding"/>
    <property type="evidence" value="ECO:0007669"/>
    <property type="project" value="UniProtKB-UniRule"/>
</dbReference>
<dbReference type="PROSITE" id="PS51686">
    <property type="entry name" value="SAM_MT_RSMB_NOP"/>
    <property type="match status" value="1"/>
</dbReference>
<sequence>SNRGNCDSFLFFHLSCFLIPLKAATAPRISSKRLALNYFDMNYKTQFGSLWPSIRISLLSEQKYGVLLNNYSDVESVTRDMEVLNAKGFNFESQKASELSSGAEAPAPSPTSTAISPNIQCYTFPKGDISRFPPLGVSHMMLSLSHSLPFGEPGSSMRLSSSQPPRAFLSASALVSLAAGQVAANDISASGTKRLGGVLHSYVPKELHKAVRVTSLDGRNWGKVEKETYDKVLVDVPCTPDRQCAMEEEDNIFKRIRSQERQMLPMLQMQLLISGILAAKPGGEVVYSTCTLSQLQNEYIVERATELIENQYSIGVRVENCNHFRKLFHDTFSFSADCRLGELVLPHLTANFGPVYFCKLQRVR</sequence>
<protein>
    <recommendedName>
        <fullName evidence="12">5-cytosine rRNA methyltransferase NSUN4</fullName>
    </recommendedName>
    <alternativeName>
        <fullName evidence="13">5-cytosine tRNA methyltransferase NSUN4</fullName>
    </alternativeName>
    <alternativeName>
        <fullName evidence="9">NOL1/NOP2/Sun domain family member 4</fullName>
    </alternativeName>
</protein>
<evidence type="ECO:0000256" key="14">
    <source>
        <dbReference type="PROSITE-ProRule" id="PRU01023"/>
    </source>
</evidence>
<reference evidence="17" key="1">
    <citation type="submission" date="2025-08" db="UniProtKB">
        <authorList>
            <consortium name="Ensembl"/>
        </authorList>
    </citation>
    <scope>IDENTIFICATION</scope>
</reference>
<evidence type="ECO:0000256" key="6">
    <source>
        <dbReference type="ARBA" id="ARBA00022884"/>
    </source>
</evidence>
<evidence type="ECO:0000256" key="11">
    <source>
        <dbReference type="ARBA" id="ARBA00049906"/>
    </source>
</evidence>
<reference evidence="17" key="2">
    <citation type="submission" date="2025-09" db="UniProtKB">
        <authorList>
            <consortium name="Ensembl"/>
        </authorList>
    </citation>
    <scope>IDENTIFICATION</scope>
</reference>
<organism evidence="17 18">
    <name type="scientific">Sphenodon punctatus</name>
    <name type="common">Tuatara</name>
    <name type="synonym">Hatteria punctata</name>
    <dbReference type="NCBI Taxonomy" id="8508"/>
    <lineage>
        <taxon>Eukaryota</taxon>
        <taxon>Metazoa</taxon>
        <taxon>Chordata</taxon>
        <taxon>Craniata</taxon>
        <taxon>Vertebrata</taxon>
        <taxon>Euteleostomi</taxon>
        <taxon>Lepidosauria</taxon>
        <taxon>Sphenodontia</taxon>
        <taxon>Sphenodontidae</taxon>
        <taxon>Sphenodon</taxon>
    </lineage>
</organism>
<feature type="signal peptide" evidence="15">
    <location>
        <begin position="1"/>
        <end position="23"/>
    </location>
</feature>
<evidence type="ECO:0000256" key="3">
    <source>
        <dbReference type="ARBA" id="ARBA00022603"/>
    </source>
</evidence>
<dbReference type="InterPro" id="IPR001678">
    <property type="entry name" value="MeTrfase_RsmB-F_NOP2_dom"/>
</dbReference>
<accession>A0A8D0GUB7</accession>
<proteinExistence type="inferred from homology"/>
<evidence type="ECO:0000256" key="5">
    <source>
        <dbReference type="ARBA" id="ARBA00022691"/>
    </source>
</evidence>
<evidence type="ECO:0000256" key="12">
    <source>
        <dbReference type="ARBA" id="ARBA00050027"/>
    </source>
</evidence>
<evidence type="ECO:0000256" key="9">
    <source>
        <dbReference type="ARBA" id="ARBA00042050"/>
    </source>
</evidence>
<name>A0A8D0GUB7_SPHPU</name>
<feature type="binding site" evidence="14">
    <location>
        <position position="186"/>
    </location>
    <ligand>
        <name>S-adenosyl-L-methionine</name>
        <dbReference type="ChEBI" id="CHEBI:59789"/>
    </ligand>
</feature>
<evidence type="ECO:0000256" key="13">
    <source>
        <dbReference type="ARBA" id="ARBA00050049"/>
    </source>
</evidence>
<evidence type="ECO:0000256" key="10">
    <source>
        <dbReference type="ARBA" id="ARBA00049302"/>
    </source>
</evidence>
<comment type="subcellular location">
    <subcellularLocation>
        <location evidence="1">Mitochondrion</location>
    </subcellularLocation>
</comment>
<dbReference type="Pfam" id="PF01189">
    <property type="entry name" value="Methyltr_RsmB-F"/>
    <property type="match status" value="1"/>
</dbReference>
<comment type="caution">
    <text evidence="14">Lacks conserved residue(s) required for the propagation of feature annotation.</text>
</comment>
<dbReference type="PANTHER" id="PTHR22808:SF3">
    <property type="entry name" value="5-METHYLCYTOSINE RRNA METHYLTRANSFERASE NSUN4"/>
    <property type="match status" value="1"/>
</dbReference>
<keyword evidence="3 14" id="KW-0489">Methyltransferase</keyword>
<comment type="catalytic activity">
    <reaction evidence="11">
        <text>a cytidine in mRNA + S-adenosyl-L-methionine = a 5-methylcytidine in mRNA + S-adenosyl-L-homocysteine + H(+)</text>
        <dbReference type="Rhea" id="RHEA:61464"/>
        <dbReference type="Rhea" id="RHEA-COMP:15145"/>
        <dbReference type="Rhea" id="RHEA-COMP:15826"/>
        <dbReference type="ChEBI" id="CHEBI:15378"/>
        <dbReference type="ChEBI" id="CHEBI:57856"/>
        <dbReference type="ChEBI" id="CHEBI:59789"/>
        <dbReference type="ChEBI" id="CHEBI:74483"/>
        <dbReference type="ChEBI" id="CHEBI:82748"/>
    </reaction>
</comment>
<dbReference type="SMR" id="A0A8D0GUB7"/>
<dbReference type="Gene3D" id="3.40.50.150">
    <property type="entry name" value="Vaccinia Virus protein VP39"/>
    <property type="match status" value="1"/>
</dbReference>
<dbReference type="GO" id="GO:0005762">
    <property type="term" value="C:mitochondrial large ribosomal subunit"/>
    <property type="evidence" value="ECO:0007669"/>
    <property type="project" value="TreeGrafter"/>
</dbReference>
<dbReference type="OMA" id="MVNNFGD"/>
<dbReference type="FunFam" id="3.40.50.150:FF:000055">
    <property type="entry name" value="5-methylcytosine rRNA methyltransferase NSUN4"/>
    <property type="match status" value="1"/>
</dbReference>
<feature type="binding site" evidence="14">
    <location>
        <position position="235"/>
    </location>
    <ligand>
        <name>S-adenosyl-L-methionine</name>
        <dbReference type="ChEBI" id="CHEBI:59789"/>
    </ligand>
</feature>
<feature type="domain" description="SAM-dependent MTase RsmB/NOP-type" evidence="16">
    <location>
        <begin position="54"/>
        <end position="363"/>
    </location>
</feature>
<feature type="active site" description="Nucleophile" evidence="14">
    <location>
        <position position="290"/>
    </location>
</feature>
<keyword evidence="8" id="KW-0496">Mitochondrion</keyword>
<dbReference type="PANTHER" id="PTHR22808">
    <property type="entry name" value="NCL1 YEAST -RELATED NOL1/NOP2/FMU SUN DOMAIN-CONTAINING"/>
    <property type="match status" value="1"/>
</dbReference>
<evidence type="ECO:0000256" key="7">
    <source>
        <dbReference type="ARBA" id="ARBA00022946"/>
    </source>
</evidence>
<dbReference type="SUPFAM" id="SSF53335">
    <property type="entry name" value="S-adenosyl-L-methionine-dependent methyltransferases"/>
    <property type="match status" value="1"/>
</dbReference>
<keyword evidence="18" id="KW-1185">Reference proteome</keyword>
<dbReference type="InterPro" id="IPR049560">
    <property type="entry name" value="MeTrfase_RsmB-F_NOP2_cat"/>
</dbReference>
<dbReference type="Gene3D" id="6.20.240.40">
    <property type="match status" value="1"/>
</dbReference>
<dbReference type="InterPro" id="IPR029063">
    <property type="entry name" value="SAM-dependent_MTases_sf"/>
</dbReference>
<dbReference type="GO" id="GO:1900864">
    <property type="term" value="P:mitochondrial RNA modification"/>
    <property type="evidence" value="ECO:0007669"/>
    <property type="project" value="Ensembl"/>
</dbReference>
<evidence type="ECO:0000256" key="4">
    <source>
        <dbReference type="ARBA" id="ARBA00022679"/>
    </source>
</evidence>